<dbReference type="Gene3D" id="1.20.1280.50">
    <property type="match status" value="1"/>
</dbReference>
<name>A0A5J9TVW1_9POAL</name>
<feature type="domain" description="F-box" evidence="1">
    <location>
        <begin position="24"/>
        <end position="71"/>
    </location>
</feature>
<dbReference type="SUPFAM" id="SSF81383">
    <property type="entry name" value="F-box domain"/>
    <property type="match status" value="1"/>
</dbReference>
<dbReference type="SMART" id="SM00256">
    <property type="entry name" value="FBOX"/>
    <property type="match status" value="1"/>
</dbReference>
<evidence type="ECO:0000259" key="1">
    <source>
        <dbReference type="PROSITE" id="PS50181"/>
    </source>
</evidence>
<dbReference type="SUPFAM" id="SSF52058">
    <property type="entry name" value="L domain-like"/>
    <property type="match status" value="1"/>
</dbReference>
<dbReference type="Gene3D" id="3.80.10.10">
    <property type="entry name" value="Ribonuclease Inhibitor"/>
    <property type="match status" value="1"/>
</dbReference>
<dbReference type="OrthoDB" id="692734at2759"/>
<keyword evidence="3" id="KW-1185">Reference proteome</keyword>
<accession>A0A5J9TVW1</accession>
<dbReference type="PROSITE" id="PS50181">
    <property type="entry name" value="FBOX"/>
    <property type="match status" value="1"/>
</dbReference>
<evidence type="ECO:0000313" key="2">
    <source>
        <dbReference type="EMBL" id="TVU15542.1"/>
    </source>
</evidence>
<dbReference type="InterPro" id="IPR044997">
    <property type="entry name" value="F-box_plant"/>
</dbReference>
<gene>
    <name evidence="2" type="ORF">EJB05_39067</name>
</gene>
<dbReference type="InterPro" id="IPR032675">
    <property type="entry name" value="LRR_dom_sf"/>
</dbReference>
<organism evidence="2 3">
    <name type="scientific">Eragrostis curvula</name>
    <name type="common">weeping love grass</name>
    <dbReference type="NCBI Taxonomy" id="38414"/>
    <lineage>
        <taxon>Eukaryota</taxon>
        <taxon>Viridiplantae</taxon>
        <taxon>Streptophyta</taxon>
        <taxon>Embryophyta</taxon>
        <taxon>Tracheophyta</taxon>
        <taxon>Spermatophyta</taxon>
        <taxon>Magnoliopsida</taxon>
        <taxon>Liliopsida</taxon>
        <taxon>Poales</taxon>
        <taxon>Poaceae</taxon>
        <taxon>PACMAD clade</taxon>
        <taxon>Chloridoideae</taxon>
        <taxon>Eragrostideae</taxon>
        <taxon>Eragrostidinae</taxon>
        <taxon>Eragrostis</taxon>
    </lineage>
</organism>
<proteinExistence type="predicted"/>
<dbReference type="CDD" id="cd22160">
    <property type="entry name" value="F-box_AtFBL13-like"/>
    <property type="match status" value="1"/>
</dbReference>
<sequence length="464" mass="53313">METTVLLHKATGIESGVSKELEQEDRLSDLPDDILTFVLERLKLHEAARTSVLSRRWRHLFSYRSSIQIHIGDDAAQSNTSVVEATKRMLAHTMRSPISLLSLRFHVVDESIDIIHCVDNAVANRQISELQFLMHPEILDVDCPEDGMAAYGRRFMRFVDVGPSAFASLTYLYMHCLKLGTDDLNHVLNACTKLKSLTLNFCDWGILSELQIHHPLLTRLTIVNCTFERVELSYLPSLTCLYCQTWISLQDLHPLSFGYVPQLSEIILSNQGTEIHKDFQLSEFLSNTMLRLLDLDFECGKIWIQPQDSKLVRPWLQNLQILYLRHIHEECDLDWVMFLLEAAPLLKRVYVQVSDSAVCQCDKSDHRDLCQVHQYKGPADLKHYNLMELSIRGYQVNERFTRYIKLVVEAAVNLQRVLLLDNVPCKRCGSCPSKGFPQTLEERKLVGKQISQWRSSPVKIGFGI</sequence>
<dbReference type="InterPro" id="IPR053781">
    <property type="entry name" value="F-box_AtFBL13-like"/>
</dbReference>
<dbReference type="Proteomes" id="UP000324897">
    <property type="component" value="Unassembled WGS sequence"/>
</dbReference>
<dbReference type="Pfam" id="PF24758">
    <property type="entry name" value="LRR_At5g56370"/>
    <property type="match status" value="1"/>
</dbReference>
<dbReference type="Gramene" id="TVU15542">
    <property type="protein sequence ID" value="TVU15542"/>
    <property type="gene ID" value="EJB05_39067"/>
</dbReference>
<evidence type="ECO:0000313" key="3">
    <source>
        <dbReference type="Proteomes" id="UP000324897"/>
    </source>
</evidence>
<protein>
    <recommendedName>
        <fullName evidence="1">F-box domain-containing protein</fullName>
    </recommendedName>
</protein>
<dbReference type="EMBL" id="RWGY01000031">
    <property type="protein sequence ID" value="TVU15542.1"/>
    <property type="molecule type" value="Genomic_DNA"/>
</dbReference>
<dbReference type="InterPro" id="IPR055411">
    <property type="entry name" value="LRR_FXL15/At3g58940/PEG3-like"/>
</dbReference>
<feature type="non-terminal residue" evidence="2">
    <location>
        <position position="1"/>
    </location>
</feature>
<comment type="caution">
    <text evidence="2">The sequence shown here is derived from an EMBL/GenBank/DDBJ whole genome shotgun (WGS) entry which is preliminary data.</text>
</comment>
<dbReference type="InterPro" id="IPR001810">
    <property type="entry name" value="F-box_dom"/>
</dbReference>
<dbReference type="Pfam" id="PF00646">
    <property type="entry name" value="F-box"/>
    <property type="match status" value="1"/>
</dbReference>
<dbReference type="AlphaFoldDB" id="A0A5J9TVW1"/>
<dbReference type="InterPro" id="IPR036047">
    <property type="entry name" value="F-box-like_dom_sf"/>
</dbReference>
<dbReference type="PANTHER" id="PTHR32153">
    <property type="entry name" value="OJ000223_09.16 PROTEIN"/>
    <property type="match status" value="1"/>
</dbReference>
<reference evidence="2 3" key="1">
    <citation type="journal article" date="2019" name="Sci. Rep.">
        <title>A high-quality genome of Eragrostis curvula grass provides insights into Poaceae evolution and supports new strategies to enhance forage quality.</title>
        <authorList>
            <person name="Carballo J."/>
            <person name="Santos B.A.C.M."/>
            <person name="Zappacosta D."/>
            <person name="Garbus I."/>
            <person name="Selva J.P."/>
            <person name="Gallo C.A."/>
            <person name="Diaz A."/>
            <person name="Albertini E."/>
            <person name="Caccamo M."/>
            <person name="Echenique V."/>
        </authorList>
    </citation>
    <scope>NUCLEOTIDE SEQUENCE [LARGE SCALE GENOMIC DNA]</scope>
    <source>
        <strain evidence="3">cv. Victoria</strain>
        <tissue evidence="2">Leaf</tissue>
    </source>
</reference>